<evidence type="ECO:0000313" key="1">
    <source>
        <dbReference type="EMBL" id="TBR51588.1"/>
    </source>
</evidence>
<organism evidence="1 2">
    <name type="scientific">Escherichia albertii</name>
    <dbReference type="NCBI Taxonomy" id="208962"/>
    <lineage>
        <taxon>Bacteria</taxon>
        <taxon>Pseudomonadati</taxon>
        <taxon>Pseudomonadota</taxon>
        <taxon>Gammaproteobacteria</taxon>
        <taxon>Enterobacterales</taxon>
        <taxon>Enterobacteriaceae</taxon>
        <taxon>Escherichia</taxon>
    </lineage>
</organism>
<name>A0A7Z7YLK2_ESCAL</name>
<proteinExistence type="predicted"/>
<sequence>MRKFLYLLSKTIKHIFNINLLKIIFWSLSAWYANSTLQEIHCILEVIAIVTSMINQSLNKGMLK</sequence>
<reference evidence="1 2" key="1">
    <citation type="submission" date="2019-02" db="EMBL/GenBank/DDBJ databases">
        <title>Draft genome sequence of Escherichia albertii strain Mex-12/320a, isolated from an infant with diarrhea, harboring virulence genes associated with diarrheagenic strains of enteropathogenic E. coli.</title>
        <authorList>
            <person name="Maldonado-Puga S."/>
            <person name="Meza-Segura M."/>
            <person name="Zaidi M.B."/>
            <person name="Estrada-Garcia T."/>
        </authorList>
    </citation>
    <scope>NUCLEOTIDE SEQUENCE [LARGE SCALE GENOMIC DNA]</scope>
    <source>
        <strain evidence="1 2">Mex-12/320a</strain>
    </source>
</reference>
<protein>
    <submittedName>
        <fullName evidence="1">Uncharacterized protein</fullName>
    </submittedName>
</protein>
<accession>A0A7Z7YLK2</accession>
<dbReference type="AlphaFoldDB" id="A0A7Z7YLK2"/>
<evidence type="ECO:0000313" key="2">
    <source>
        <dbReference type="Proteomes" id="UP000292187"/>
    </source>
</evidence>
<comment type="caution">
    <text evidence="1">The sequence shown here is derived from an EMBL/GenBank/DDBJ whole genome shotgun (WGS) entry which is preliminary data.</text>
</comment>
<dbReference type="EMBL" id="SIZV01000017">
    <property type="protein sequence ID" value="TBR51588.1"/>
    <property type="molecule type" value="Genomic_DNA"/>
</dbReference>
<gene>
    <name evidence="1" type="ORF">EYS06_14250</name>
</gene>
<dbReference type="Proteomes" id="UP000292187">
    <property type="component" value="Unassembled WGS sequence"/>
</dbReference>